<keyword evidence="3" id="KW-0464">Manganese</keyword>
<reference evidence="5" key="1">
    <citation type="journal article" date="2014" name="Front. Microbiol.">
        <title>High frequency of phylogenetically diverse reductive dehalogenase-homologous genes in deep subseafloor sedimentary metagenomes.</title>
        <authorList>
            <person name="Kawai M."/>
            <person name="Futagami T."/>
            <person name="Toyoda A."/>
            <person name="Takaki Y."/>
            <person name="Nishi S."/>
            <person name="Hori S."/>
            <person name="Arai W."/>
            <person name="Tsubouchi T."/>
            <person name="Morono Y."/>
            <person name="Uchiyama I."/>
            <person name="Ito T."/>
            <person name="Fujiyama A."/>
            <person name="Inagaki F."/>
            <person name="Takami H."/>
        </authorList>
    </citation>
    <scope>NUCLEOTIDE SEQUENCE</scope>
    <source>
        <strain evidence="5">Expedition CK06-06</strain>
    </source>
</reference>
<feature type="domain" description="Peptidase M24" evidence="4">
    <location>
        <begin position="3"/>
        <end position="89"/>
    </location>
</feature>
<evidence type="ECO:0000259" key="4">
    <source>
        <dbReference type="Pfam" id="PF00557"/>
    </source>
</evidence>
<sequence length="105" mass="11530">DIGVPLWKISEAAVDVIEAAGYHMPHGLGHGLGLTVHDSPGIRQKPTEPERLEVWSEVLVEEGMVFTIEPGVYVKGLGGQRLENDVMIRNGKVEVYTNSEPIEIQ</sequence>
<organism evidence="5">
    <name type="scientific">marine sediment metagenome</name>
    <dbReference type="NCBI Taxonomy" id="412755"/>
    <lineage>
        <taxon>unclassified sequences</taxon>
        <taxon>metagenomes</taxon>
        <taxon>ecological metagenomes</taxon>
    </lineage>
</organism>
<comment type="caution">
    <text evidence="5">The sequence shown here is derived from an EMBL/GenBank/DDBJ whole genome shotgun (WGS) entry which is preliminary data.</text>
</comment>
<evidence type="ECO:0000313" key="5">
    <source>
        <dbReference type="EMBL" id="GAG76183.1"/>
    </source>
</evidence>
<dbReference type="Gene3D" id="3.90.230.10">
    <property type="entry name" value="Creatinase/methionine aminopeptidase superfamily"/>
    <property type="match status" value="1"/>
</dbReference>
<protein>
    <recommendedName>
        <fullName evidence="4">Peptidase M24 domain-containing protein</fullName>
    </recommendedName>
</protein>
<dbReference type="InterPro" id="IPR036005">
    <property type="entry name" value="Creatinase/aminopeptidase-like"/>
</dbReference>
<keyword evidence="2" id="KW-0378">Hydrolase</keyword>
<dbReference type="GO" id="GO:0046872">
    <property type="term" value="F:metal ion binding"/>
    <property type="evidence" value="ECO:0007669"/>
    <property type="project" value="UniProtKB-KW"/>
</dbReference>
<proteinExistence type="predicted"/>
<feature type="non-terminal residue" evidence="5">
    <location>
        <position position="1"/>
    </location>
</feature>
<name>X1AVB2_9ZZZZ</name>
<dbReference type="SUPFAM" id="SSF55920">
    <property type="entry name" value="Creatinase/aminopeptidase"/>
    <property type="match status" value="1"/>
</dbReference>
<evidence type="ECO:0000256" key="1">
    <source>
        <dbReference type="ARBA" id="ARBA00022723"/>
    </source>
</evidence>
<evidence type="ECO:0000256" key="3">
    <source>
        <dbReference type="ARBA" id="ARBA00023211"/>
    </source>
</evidence>
<dbReference type="AlphaFoldDB" id="X1AVB2"/>
<gene>
    <name evidence="5" type="ORF">S01H4_27328</name>
</gene>
<dbReference type="InterPro" id="IPR000994">
    <property type="entry name" value="Pept_M24"/>
</dbReference>
<dbReference type="PROSITE" id="PS00491">
    <property type="entry name" value="PROLINE_PEPTIDASE"/>
    <property type="match status" value="1"/>
</dbReference>
<accession>X1AVB2</accession>
<dbReference type="InterPro" id="IPR050659">
    <property type="entry name" value="Peptidase_M24B"/>
</dbReference>
<dbReference type="PANTHER" id="PTHR46112">
    <property type="entry name" value="AMINOPEPTIDASE"/>
    <property type="match status" value="1"/>
</dbReference>
<dbReference type="Pfam" id="PF00557">
    <property type="entry name" value="Peptidase_M24"/>
    <property type="match status" value="1"/>
</dbReference>
<dbReference type="PANTHER" id="PTHR46112:SF10">
    <property type="entry name" value="DIPEPTIDASE YKVY-RELATED"/>
    <property type="match status" value="1"/>
</dbReference>
<evidence type="ECO:0000256" key="2">
    <source>
        <dbReference type="ARBA" id="ARBA00022801"/>
    </source>
</evidence>
<dbReference type="InterPro" id="IPR001131">
    <property type="entry name" value="Peptidase_M24B_aminopep-P_CS"/>
</dbReference>
<keyword evidence="1" id="KW-0479">Metal-binding</keyword>
<dbReference type="GO" id="GO:0016787">
    <property type="term" value="F:hydrolase activity"/>
    <property type="evidence" value="ECO:0007669"/>
    <property type="project" value="UniProtKB-KW"/>
</dbReference>
<dbReference type="EMBL" id="BART01013338">
    <property type="protein sequence ID" value="GAG76183.1"/>
    <property type="molecule type" value="Genomic_DNA"/>
</dbReference>